<dbReference type="EMBL" id="JANRMS010000491">
    <property type="protein sequence ID" value="KAJ3538902.1"/>
    <property type="molecule type" value="Genomic_DNA"/>
</dbReference>
<organism evidence="1 2">
    <name type="scientific">Fusarium decemcellulare</name>
    <dbReference type="NCBI Taxonomy" id="57161"/>
    <lineage>
        <taxon>Eukaryota</taxon>
        <taxon>Fungi</taxon>
        <taxon>Dikarya</taxon>
        <taxon>Ascomycota</taxon>
        <taxon>Pezizomycotina</taxon>
        <taxon>Sordariomycetes</taxon>
        <taxon>Hypocreomycetidae</taxon>
        <taxon>Hypocreales</taxon>
        <taxon>Nectriaceae</taxon>
        <taxon>Fusarium</taxon>
        <taxon>Fusarium decemcellulare species complex</taxon>
    </lineage>
</organism>
<evidence type="ECO:0000313" key="1">
    <source>
        <dbReference type="EMBL" id="KAJ3538902.1"/>
    </source>
</evidence>
<dbReference type="Proteomes" id="UP001148629">
    <property type="component" value="Unassembled WGS sequence"/>
</dbReference>
<sequence length="502" mass="56232">MTPDLVKRKTWMSQKLTGSPPTWFASPSSMTSSSRIILCLIMVGIPLSRGCEACRKAKKGCDGQKPTCGRCARRKQPCVGNGVRRVAFRTQDFQLIGGRVQHRLLCDSPRPAPSSQETRMAGALVSMLELPDAAFNIVSYGAFVADLPRHVGSSKVLDVSIATLIASFNSLRHGQPRHDALALHVNAVSTLRRSMREAGRANRACSPDVMAAIYIIRFSRDWVMNEETSMTHGEIIMHLLYHADDAGLLDNINPDLMQTLCATTVFESFLNPRIQLEERFWDIFNRHTFKQPMVYVDGRSLVSLELQSIAGIAIMLRDPEKHIYQIRCAYDMFLMDYCLLIPQLDEVVADASKPGASFADHRRSLRYQTAFSSVLSLAAVLNRIIRISDDDPQLTSFSRQLCDDIISVSERCSQYRPLGASSMPIALQGAWATTPEGYRLAEIETLLKLYQQDFPGMNHFAGAQCTKNAFNRMEDRWKRSMDVDLMEFEHATPPGNSNCVIL</sequence>
<proteinExistence type="predicted"/>
<protein>
    <submittedName>
        <fullName evidence="1">Uncharacterized protein</fullName>
    </submittedName>
</protein>
<reference evidence="1" key="1">
    <citation type="submission" date="2022-08" db="EMBL/GenBank/DDBJ databases">
        <title>Genome Sequence of Fusarium decemcellulare.</title>
        <authorList>
            <person name="Buettner E."/>
        </authorList>
    </citation>
    <scope>NUCLEOTIDE SEQUENCE</scope>
    <source>
        <strain evidence="1">Babe19</strain>
    </source>
</reference>
<comment type="caution">
    <text evidence="1">The sequence shown here is derived from an EMBL/GenBank/DDBJ whole genome shotgun (WGS) entry which is preliminary data.</text>
</comment>
<evidence type="ECO:0000313" key="2">
    <source>
        <dbReference type="Proteomes" id="UP001148629"/>
    </source>
</evidence>
<name>A0ACC1SFW0_9HYPO</name>
<gene>
    <name evidence="1" type="ORF">NM208_g5705</name>
</gene>
<keyword evidence="2" id="KW-1185">Reference proteome</keyword>
<accession>A0ACC1SFW0</accession>